<evidence type="ECO:0000259" key="5">
    <source>
        <dbReference type="Pfam" id="PF04991"/>
    </source>
</evidence>
<feature type="non-terminal residue" evidence="7">
    <location>
        <position position="1"/>
    </location>
</feature>
<dbReference type="HOGENOM" id="CLU_047572_0_0_1"/>
<dbReference type="FunCoup" id="B3S123">
    <property type="interactions" value="784"/>
</dbReference>
<evidence type="ECO:0000256" key="4">
    <source>
        <dbReference type="ARBA" id="ARBA00023136"/>
    </source>
</evidence>
<proteinExistence type="predicted"/>
<comment type="subcellular location">
    <subcellularLocation>
        <location evidence="1">Membrane</location>
        <topology evidence="1">Single-pass membrane protein</topology>
    </subcellularLocation>
</comment>
<dbReference type="RefSeq" id="XP_002114072.1">
    <property type="nucleotide sequence ID" value="XM_002114036.1"/>
</dbReference>
<keyword evidence="2" id="KW-0812">Transmembrane</keyword>
<evidence type="ECO:0008006" key="9">
    <source>
        <dbReference type="Google" id="ProtNLM"/>
    </source>
</evidence>
<protein>
    <recommendedName>
        <fullName evidence="9">Fukutin</fullName>
    </recommendedName>
</protein>
<dbReference type="InterPro" id="IPR009644">
    <property type="entry name" value="FKTN/MNN4/W02B3.4-1"/>
</dbReference>
<dbReference type="GO" id="GO:0016020">
    <property type="term" value="C:membrane"/>
    <property type="evidence" value="ECO:0007669"/>
    <property type="project" value="UniProtKB-SubCell"/>
</dbReference>
<dbReference type="PANTHER" id="PTHR15407:SF28">
    <property type="entry name" value="RIBITOL-5-PHOSPHATE TRANSFERASE FKTN"/>
    <property type="match status" value="1"/>
</dbReference>
<evidence type="ECO:0000313" key="8">
    <source>
        <dbReference type="Proteomes" id="UP000009022"/>
    </source>
</evidence>
<evidence type="ECO:0000256" key="1">
    <source>
        <dbReference type="ARBA" id="ARBA00004167"/>
    </source>
</evidence>
<dbReference type="GO" id="GO:0009100">
    <property type="term" value="P:glycoprotein metabolic process"/>
    <property type="evidence" value="ECO:0007669"/>
    <property type="project" value="UniProtKB-ARBA"/>
</dbReference>
<dbReference type="eggNOG" id="ENOG502QUDN">
    <property type="taxonomic scope" value="Eukaryota"/>
</dbReference>
<keyword evidence="4" id="KW-0472">Membrane</keyword>
<dbReference type="PANTHER" id="PTHR15407">
    <property type="entry name" value="FUKUTIN-RELATED"/>
    <property type="match status" value="1"/>
</dbReference>
<dbReference type="OMA" id="ICKWATH"/>
<dbReference type="GeneID" id="6755615"/>
<reference evidence="7 8" key="1">
    <citation type="journal article" date="2008" name="Nature">
        <title>The Trichoplax genome and the nature of placozoans.</title>
        <authorList>
            <person name="Srivastava M."/>
            <person name="Begovic E."/>
            <person name="Chapman J."/>
            <person name="Putnam N.H."/>
            <person name="Hellsten U."/>
            <person name="Kawashima T."/>
            <person name="Kuo A."/>
            <person name="Mitros T."/>
            <person name="Salamov A."/>
            <person name="Carpenter M.L."/>
            <person name="Signorovitch A.Y."/>
            <person name="Moreno M.A."/>
            <person name="Kamm K."/>
            <person name="Grimwood J."/>
            <person name="Schmutz J."/>
            <person name="Shapiro H."/>
            <person name="Grigoriev I.V."/>
            <person name="Buss L.W."/>
            <person name="Schierwater B."/>
            <person name="Dellaporta S.L."/>
            <person name="Rokhsar D.S."/>
        </authorList>
    </citation>
    <scope>NUCLEOTIDE SEQUENCE [LARGE SCALE GENOMIC DNA]</scope>
    <source>
        <strain evidence="7 8">Grell-BS-1999</strain>
    </source>
</reference>
<accession>B3S123</accession>
<dbReference type="InterPro" id="IPR045587">
    <property type="entry name" value="FKTN_N"/>
</dbReference>
<dbReference type="Proteomes" id="UP000009022">
    <property type="component" value="Unassembled WGS sequence"/>
</dbReference>
<feature type="domain" description="LicD/FKTN/FKRP nucleotidyltransferase" evidence="5">
    <location>
        <begin position="150"/>
        <end position="192"/>
    </location>
</feature>
<evidence type="ECO:0000259" key="6">
    <source>
        <dbReference type="Pfam" id="PF19737"/>
    </source>
</evidence>
<keyword evidence="8" id="KW-1185">Reference proteome</keyword>
<dbReference type="STRING" id="10228.B3S123"/>
<dbReference type="Pfam" id="PF04991">
    <property type="entry name" value="LicD"/>
    <property type="match status" value="1"/>
</dbReference>
<dbReference type="KEGG" id="tad:TRIADDRAFT_27375"/>
<evidence type="ECO:0000256" key="2">
    <source>
        <dbReference type="ARBA" id="ARBA00022692"/>
    </source>
</evidence>
<name>B3S123_TRIAD</name>
<organism evidence="7 8">
    <name type="scientific">Trichoplax adhaerens</name>
    <name type="common">Trichoplax reptans</name>
    <dbReference type="NCBI Taxonomy" id="10228"/>
    <lineage>
        <taxon>Eukaryota</taxon>
        <taxon>Metazoa</taxon>
        <taxon>Placozoa</taxon>
        <taxon>Uniplacotomia</taxon>
        <taxon>Trichoplacea</taxon>
        <taxon>Trichoplacidae</taxon>
        <taxon>Trichoplax</taxon>
    </lineage>
</organism>
<evidence type="ECO:0000313" key="7">
    <source>
        <dbReference type="EMBL" id="EDV23162.1"/>
    </source>
</evidence>
<dbReference type="AlphaFoldDB" id="B3S123"/>
<dbReference type="InterPro" id="IPR007074">
    <property type="entry name" value="LicD/FKTN/FKRP_NTP_transf"/>
</dbReference>
<dbReference type="PhylomeDB" id="B3S123"/>
<dbReference type="EMBL" id="DS985247">
    <property type="protein sequence ID" value="EDV23162.1"/>
    <property type="molecule type" value="Genomic_DNA"/>
</dbReference>
<evidence type="ECO:0000256" key="3">
    <source>
        <dbReference type="ARBA" id="ARBA00022989"/>
    </source>
</evidence>
<keyword evidence="3" id="KW-1133">Transmembrane helix</keyword>
<gene>
    <name evidence="7" type="ORF">TRIADDRAFT_27375</name>
</gene>
<feature type="domain" description="Ribitol-5-phosphate transferase FKTN N-terminal" evidence="6">
    <location>
        <begin position="1"/>
        <end position="134"/>
    </location>
</feature>
<dbReference type="Pfam" id="PF19737">
    <property type="entry name" value="FKTN_N"/>
    <property type="match status" value="1"/>
</dbReference>
<dbReference type="InParanoid" id="B3S123"/>
<dbReference type="CTD" id="6755615"/>
<dbReference type="OrthoDB" id="444255at2759"/>
<sequence length="317" mass="37435">DPRITHWSLIGDQIVYHLWLRLLDHSFVQVVILYKRGSGNYHWYGPVKNPSILSGFSRNRSANQFGEFEGVYDKYVSRRVSIDGFRVHIPININAFLRQSRSQYTMCNMSRAMIFFQNHGKDLSPKAKKFYDSSKKLITKAKKVLDDLMIPFWISSGTCLGWFRQCGIIPYSNDVDIGIMADDYKPVLINAMKRNGFSLKFIFGKLNDSYELSFMYGEIKLDIFFFYKEKSYYWNGGTQARTGLKFKYIFPKFTLCWTEFLNLMIRVPCDTQVYLEANYGINWFTPIKTWDWKESPPNVIKNGQWDRHEWSKVIQLF</sequence>